<feature type="transmembrane region" description="Helical" evidence="7">
    <location>
        <begin position="249"/>
        <end position="267"/>
    </location>
</feature>
<evidence type="ECO:0000256" key="3">
    <source>
        <dbReference type="ARBA" id="ARBA00022519"/>
    </source>
</evidence>
<keyword evidence="4 7" id="KW-0812">Transmembrane</keyword>
<keyword evidence="2" id="KW-1003">Cell membrane</keyword>
<dbReference type="PIRSF" id="PIRSF006066">
    <property type="entry name" value="HI0050"/>
    <property type="match status" value="1"/>
</dbReference>
<evidence type="ECO:0000256" key="2">
    <source>
        <dbReference type="ARBA" id="ARBA00022475"/>
    </source>
</evidence>
<evidence type="ECO:0000256" key="5">
    <source>
        <dbReference type="ARBA" id="ARBA00022989"/>
    </source>
</evidence>
<comment type="caution">
    <text evidence="9">The sequence shown here is derived from an EMBL/GenBank/DDBJ whole genome shotgun (WGS) entry which is preliminary data.</text>
</comment>
<name>A0A8J6JCN2_9FIRM</name>
<evidence type="ECO:0000313" key="9">
    <source>
        <dbReference type="EMBL" id="MBC5732852.1"/>
    </source>
</evidence>
<dbReference type="NCBIfam" id="TIGR00786">
    <property type="entry name" value="dctM"/>
    <property type="match status" value="1"/>
</dbReference>
<dbReference type="GO" id="GO:0022857">
    <property type="term" value="F:transmembrane transporter activity"/>
    <property type="evidence" value="ECO:0007669"/>
    <property type="project" value="TreeGrafter"/>
</dbReference>
<feature type="transmembrane region" description="Helical" evidence="7">
    <location>
        <begin position="99"/>
        <end position="129"/>
    </location>
</feature>
<feature type="transmembrane region" description="Helical" evidence="7">
    <location>
        <begin position="320"/>
        <end position="351"/>
    </location>
</feature>
<evidence type="ECO:0000259" key="8">
    <source>
        <dbReference type="Pfam" id="PF06808"/>
    </source>
</evidence>
<organism evidence="9 10">
    <name type="scientific">Lawsonibacter hominis</name>
    <dbReference type="NCBI Taxonomy" id="2763053"/>
    <lineage>
        <taxon>Bacteria</taxon>
        <taxon>Bacillati</taxon>
        <taxon>Bacillota</taxon>
        <taxon>Clostridia</taxon>
        <taxon>Eubacteriales</taxon>
        <taxon>Oscillospiraceae</taxon>
        <taxon>Lawsonibacter</taxon>
    </lineage>
</organism>
<keyword evidence="3" id="KW-0997">Cell inner membrane</keyword>
<feature type="domain" description="TRAP C4-dicarboxylate transport system permease DctM subunit" evidence="8">
    <location>
        <begin position="11"/>
        <end position="425"/>
    </location>
</feature>
<reference evidence="9" key="1">
    <citation type="submission" date="2020-08" db="EMBL/GenBank/DDBJ databases">
        <title>Genome public.</title>
        <authorList>
            <person name="Liu C."/>
            <person name="Sun Q."/>
        </authorList>
    </citation>
    <scope>NUCLEOTIDE SEQUENCE</scope>
    <source>
        <strain evidence="9">NSJ-51</strain>
    </source>
</reference>
<dbReference type="RefSeq" id="WP_186906750.1">
    <property type="nucleotide sequence ID" value="NZ_JACOPP010000003.1"/>
</dbReference>
<feature type="transmembrane region" description="Helical" evidence="7">
    <location>
        <begin position="176"/>
        <end position="201"/>
    </location>
</feature>
<dbReference type="PANTHER" id="PTHR33362">
    <property type="entry name" value="SIALIC ACID TRAP TRANSPORTER PERMEASE PROTEIN SIAT-RELATED"/>
    <property type="match status" value="1"/>
</dbReference>
<feature type="transmembrane region" description="Helical" evidence="7">
    <location>
        <begin position="141"/>
        <end position="164"/>
    </location>
</feature>
<protein>
    <submittedName>
        <fullName evidence="9">TRAP transporter large permease subunit</fullName>
    </submittedName>
</protein>
<dbReference type="InterPro" id="IPR004681">
    <property type="entry name" value="TRAP_DctM"/>
</dbReference>
<feature type="transmembrane region" description="Helical" evidence="7">
    <location>
        <begin position="279"/>
        <end position="300"/>
    </location>
</feature>
<dbReference type="Pfam" id="PF06808">
    <property type="entry name" value="DctM"/>
    <property type="match status" value="1"/>
</dbReference>
<dbReference type="GO" id="GO:0005886">
    <property type="term" value="C:plasma membrane"/>
    <property type="evidence" value="ECO:0007669"/>
    <property type="project" value="UniProtKB-SubCell"/>
</dbReference>
<keyword evidence="6 7" id="KW-0472">Membrane</keyword>
<dbReference type="Proteomes" id="UP000661435">
    <property type="component" value="Unassembled WGS sequence"/>
</dbReference>
<dbReference type="AlphaFoldDB" id="A0A8J6JCN2"/>
<evidence type="ECO:0000256" key="7">
    <source>
        <dbReference type="SAM" id="Phobius"/>
    </source>
</evidence>
<evidence type="ECO:0000256" key="4">
    <source>
        <dbReference type="ARBA" id="ARBA00022692"/>
    </source>
</evidence>
<evidence type="ECO:0000256" key="1">
    <source>
        <dbReference type="ARBA" id="ARBA00004429"/>
    </source>
</evidence>
<keyword evidence="10" id="KW-1185">Reference proteome</keyword>
<dbReference type="PANTHER" id="PTHR33362:SF5">
    <property type="entry name" value="C4-DICARBOXYLATE TRAP TRANSPORTER LARGE PERMEASE PROTEIN DCTM"/>
    <property type="match status" value="1"/>
</dbReference>
<evidence type="ECO:0000256" key="6">
    <source>
        <dbReference type="ARBA" id="ARBA00023136"/>
    </source>
</evidence>
<proteinExistence type="predicted"/>
<dbReference type="EMBL" id="JACOPP010000003">
    <property type="protein sequence ID" value="MBC5732852.1"/>
    <property type="molecule type" value="Genomic_DNA"/>
</dbReference>
<accession>A0A8J6JCN2</accession>
<evidence type="ECO:0000313" key="10">
    <source>
        <dbReference type="Proteomes" id="UP000661435"/>
    </source>
</evidence>
<feature type="transmembrane region" description="Helical" evidence="7">
    <location>
        <begin position="408"/>
        <end position="429"/>
    </location>
</feature>
<keyword evidence="5 7" id="KW-1133">Transmembrane helix</keyword>
<sequence length="434" mass="45623">MNPLLIGLIALVALIVLMLLRVPIGISMFIVGAGGLLLTKGTVLANYALATTPVSAISSFTLVAIPMFILMGNLANEAGITTELYDTGYKLLGRLPGGLGMATVFACAGFAATTGSSVGMVAAMTRIALPEMDRYGYDRRLSLGTIAGAGTLGILIPPSIPAVMYAITTEQSVGRILLGGVLPGVIMAVAMLAYLGIRCAINPKLAPVSSKKVPLREKLRSLKGIWAIVVLFGGVIGSIYLGIATATEAAAVGCLGAVVIAAIKKNLSWKGIRSALVDTVKMTCMIMLISVGAAVFQLFLTRCGFASAFSNLFIGSQMPMMATIILMLLVYIPLGMFFDTMGMILLTIPIFYPIMSNLGVDPIWFGVMVIIMIQVSLLSPPVGLNVYVLKGCVPDASLGQIFRASAPWMGIQLVVVALLLLFPGLVTWLPNLMK</sequence>
<feature type="transmembrane region" description="Helical" evidence="7">
    <location>
        <begin position="43"/>
        <end position="69"/>
    </location>
</feature>
<dbReference type="InterPro" id="IPR010656">
    <property type="entry name" value="DctM"/>
</dbReference>
<gene>
    <name evidence="9" type="ORF">H8S57_03795</name>
</gene>
<comment type="subcellular location">
    <subcellularLocation>
        <location evidence="1">Cell inner membrane</location>
        <topology evidence="1">Multi-pass membrane protein</topology>
    </subcellularLocation>
</comment>
<feature type="transmembrane region" description="Helical" evidence="7">
    <location>
        <begin position="222"/>
        <end position="243"/>
    </location>
</feature>
<feature type="transmembrane region" description="Helical" evidence="7">
    <location>
        <begin position="6"/>
        <end position="31"/>
    </location>
</feature>